<feature type="compositionally biased region" description="Basic and acidic residues" evidence="1">
    <location>
        <begin position="157"/>
        <end position="171"/>
    </location>
</feature>
<name>A0AAD6TQS9_9AGAR</name>
<protein>
    <recommendedName>
        <fullName evidence="2">DUF6699 domain-containing protein</fullName>
    </recommendedName>
</protein>
<proteinExistence type="predicted"/>
<feature type="domain" description="DUF6699" evidence="2">
    <location>
        <begin position="53"/>
        <end position="186"/>
    </location>
</feature>
<evidence type="ECO:0000259" key="2">
    <source>
        <dbReference type="Pfam" id="PF20415"/>
    </source>
</evidence>
<organism evidence="3 4">
    <name type="scientific">Mycena belliarum</name>
    <dbReference type="NCBI Taxonomy" id="1033014"/>
    <lineage>
        <taxon>Eukaryota</taxon>
        <taxon>Fungi</taxon>
        <taxon>Dikarya</taxon>
        <taxon>Basidiomycota</taxon>
        <taxon>Agaricomycotina</taxon>
        <taxon>Agaricomycetes</taxon>
        <taxon>Agaricomycetidae</taxon>
        <taxon>Agaricales</taxon>
        <taxon>Marasmiineae</taxon>
        <taxon>Mycenaceae</taxon>
        <taxon>Mycena</taxon>
    </lineage>
</organism>
<evidence type="ECO:0000256" key="1">
    <source>
        <dbReference type="SAM" id="MobiDB-lite"/>
    </source>
</evidence>
<dbReference type="Pfam" id="PF20415">
    <property type="entry name" value="DUF6699"/>
    <property type="match status" value="1"/>
</dbReference>
<dbReference type="EMBL" id="JARJCN010000101">
    <property type="protein sequence ID" value="KAJ7075205.1"/>
    <property type="molecule type" value="Genomic_DNA"/>
</dbReference>
<accession>A0AAD6TQS9</accession>
<keyword evidence="4" id="KW-1185">Reference proteome</keyword>
<evidence type="ECO:0000313" key="4">
    <source>
        <dbReference type="Proteomes" id="UP001222325"/>
    </source>
</evidence>
<dbReference type="InterPro" id="IPR046522">
    <property type="entry name" value="DUF6699"/>
</dbReference>
<dbReference type="Proteomes" id="UP001222325">
    <property type="component" value="Unassembled WGS sequence"/>
</dbReference>
<evidence type="ECO:0000313" key="3">
    <source>
        <dbReference type="EMBL" id="KAJ7075205.1"/>
    </source>
</evidence>
<sequence length="208" mass="23002">MATKRLRFNPVVEEYEARQLPDPPTCRSPVPGSPPVLSHKLLPKSCLRLDFSLPSSVFRATPELDLITLSKSAFTPPLTCVTIRIPATPALDESPGLCKFLVLHNPEGEPVTVGDVLTTILDKLREPEVNISPGVLSHFMRRVETVESYGHGLDASARQENKRAEERAGTRRVDRLQGHVLFAGFDSPTSVEPETCLKLEHSPRYDSV</sequence>
<dbReference type="AlphaFoldDB" id="A0AAD6TQS9"/>
<feature type="region of interest" description="Disordered" evidence="1">
    <location>
        <begin position="152"/>
        <end position="171"/>
    </location>
</feature>
<gene>
    <name evidence="3" type="ORF">B0H15DRAFT_806360</name>
</gene>
<comment type="caution">
    <text evidence="3">The sequence shown here is derived from an EMBL/GenBank/DDBJ whole genome shotgun (WGS) entry which is preliminary data.</text>
</comment>
<reference evidence="3" key="1">
    <citation type="submission" date="2023-03" db="EMBL/GenBank/DDBJ databases">
        <title>Massive genome expansion in bonnet fungi (Mycena s.s.) driven by repeated elements and novel gene families across ecological guilds.</title>
        <authorList>
            <consortium name="Lawrence Berkeley National Laboratory"/>
            <person name="Harder C.B."/>
            <person name="Miyauchi S."/>
            <person name="Viragh M."/>
            <person name="Kuo A."/>
            <person name="Thoen E."/>
            <person name="Andreopoulos B."/>
            <person name="Lu D."/>
            <person name="Skrede I."/>
            <person name="Drula E."/>
            <person name="Henrissat B."/>
            <person name="Morin E."/>
            <person name="Kohler A."/>
            <person name="Barry K."/>
            <person name="LaButti K."/>
            <person name="Morin E."/>
            <person name="Salamov A."/>
            <person name="Lipzen A."/>
            <person name="Mereny Z."/>
            <person name="Hegedus B."/>
            <person name="Baldrian P."/>
            <person name="Stursova M."/>
            <person name="Weitz H."/>
            <person name="Taylor A."/>
            <person name="Grigoriev I.V."/>
            <person name="Nagy L.G."/>
            <person name="Martin F."/>
            <person name="Kauserud H."/>
        </authorList>
    </citation>
    <scope>NUCLEOTIDE SEQUENCE</scope>
    <source>
        <strain evidence="3">CBHHK173m</strain>
    </source>
</reference>